<dbReference type="SUPFAM" id="SSF53756">
    <property type="entry name" value="UDP-Glycosyltransferase/glycogen phosphorylase"/>
    <property type="match status" value="1"/>
</dbReference>
<dbReference type="GO" id="GO:0016758">
    <property type="term" value="F:hexosyltransferase activity"/>
    <property type="evidence" value="ECO:0007669"/>
    <property type="project" value="InterPro"/>
</dbReference>
<dbReference type="PANTHER" id="PTHR21015">
    <property type="entry name" value="UDP-N-ACETYLGLUCOSAMINE--N-ACETYLMURAMYL-(PENTAPEPTIDE) PYROPHOSPHORYL-UNDECAPRENOL N-ACETYLGLUCOSAMINE TRANSFERASE 1"/>
    <property type="match status" value="1"/>
</dbReference>
<protein>
    <submittedName>
        <fullName evidence="5">UDP-N-acetylglucosamine--N-acetylmuramyl-(Pentapeptide) pyrophosphoryl-undecaprenol N-acetylglucosamine transferase</fullName>
    </submittedName>
</protein>
<feature type="domain" description="Glycosyltransferase family 28 N-terminal" evidence="3">
    <location>
        <begin position="4"/>
        <end position="142"/>
    </location>
</feature>
<evidence type="ECO:0000256" key="2">
    <source>
        <dbReference type="ARBA" id="ARBA00022679"/>
    </source>
</evidence>
<dbReference type="GO" id="GO:0005975">
    <property type="term" value="P:carbohydrate metabolic process"/>
    <property type="evidence" value="ECO:0007669"/>
    <property type="project" value="InterPro"/>
</dbReference>
<evidence type="ECO:0000313" key="5">
    <source>
        <dbReference type="EMBL" id="MBE7525668.1"/>
    </source>
</evidence>
<reference evidence="5" key="1">
    <citation type="submission" date="2020-05" db="EMBL/GenBank/DDBJ databases">
        <title>High-Quality Genomes of Partial-Nitritation/Anammox System by Hierarchical Clustering Based Hybrid Assembly.</title>
        <authorList>
            <person name="Liu L."/>
            <person name="Wang Y."/>
            <person name="Che Y."/>
            <person name="Chen Y."/>
            <person name="Xia Y."/>
            <person name="Luo R."/>
            <person name="Cheng S.H."/>
            <person name="Zheng C."/>
            <person name="Zhang T."/>
        </authorList>
    </citation>
    <scope>NUCLEOTIDE SEQUENCE</scope>
    <source>
        <strain evidence="5">H1_PAT1</strain>
    </source>
</reference>
<evidence type="ECO:0000259" key="3">
    <source>
        <dbReference type="Pfam" id="PF03033"/>
    </source>
</evidence>
<dbReference type="CDD" id="cd03785">
    <property type="entry name" value="GT28_MurG"/>
    <property type="match status" value="1"/>
</dbReference>
<proteinExistence type="predicted"/>
<evidence type="ECO:0000313" key="6">
    <source>
        <dbReference type="Proteomes" id="UP000710385"/>
    </source>
</evidence>
<name>A0A928Y608_UNCKA</name>
<dbReference type="AlphaFoldDB" id="A0A928Y608"/>
<dbReference type="InterPro" id="IPR007235">
    <property type="entry name" value="Glyco_trans_28_C"/>
</dbReference>
<dbReference type="GO" id="GO:1901137">
    <property type="term" value="P:carbohydrate derivative biosynthetic process"/>
    <property type="evidence" value="ECO:0007669"/>
    <property type="project" value="UniProtKB-ARBA"/>
</dbReference>
<accession>A0A928Y608</accession>
<dbReference type="Gene3D" id="3.40.50.2000">
    <property type="entry name" value="Glycogen Phosphorylase B"/>
    <property type="match status" value="2"/>
</dbReference>
<dbReference type="Pfam" id="PF04101">
    <property type="entry name" value="Glyco_tran_28_C"/>
    <property type="match status" value="1"/>
</dbReference>
<dbReference type="InterPro" id="IPR004276">
    <property type="entry name" value="GlycoTrans_28_N"/>
</dbReference>
<sequence length="356" mass="38958">MKKILCAGGGTLGPVAPLLAVADRLREADNTIRILWAGTDSGPEREMIERRGIPFTSIPVAKLTRYASRQLLTLPFDYMRARMESARLLDREHPNAVLSAGGFTAVPVVREAYRRRIPCLSHQLDYETGLSNRMIARYCRYVTTSFSYIHSPFPIGTTTYVIPTPTRFRKQNLPSRESACRAFALDSTKPVLLVTGGGTGARTLNDAMSHIRKRFPPEVQILHLTGRGKSPHLVSDGPGYVVLPFLADEMIAAYAAADLVVSRAGMGAISELAALQKSAILVPLPNSPQMQNARALNDAVVIVEQGTDGWMEELRLAIESLLQDCERRRQMGIALYNALPTDDGSALANLALSVMV</sequence>
<comment type="caution">
    <text evidence="5">The sequence shown here is derived from an EMBL/GenBank/DDBJ whole genome shotgun (WGS) entry which is preliminary data.</text>
</comment>
<dbReference type="Proteomes" id="UP000710385">
    <property type="component" value="Unassembled WGS sequence"/>
</dbReference>
<gene>
    <name evidence="5" type="ORF">HS096_04765</name>
</gene>
<keyword evidence="1" id="KW-0328">Glycosyltransferase</keyword>
<keyword evidence="2 5" id="KW-0808">Transferase</keyword>
<dbReference type="EMBL" id="JABTTY010000001">
    <property type="protein sequence ID" value="MBE7525668.1"/>
    <property type="molecule type" value="Genomic_DNA"/>
</dbReference>
<feature type="domain" description="Glycosyl transferase family 28 C-terminal" evidence="4">
    <location>
        <begin position="191"/>
        <end position="301"/>
    </location>
</feature>
<evidence type="ECO:0000259" key="4">
    <source>
        <dbReference type="Pfam" id="PF04101"/>
    </source>
</evidence>
<organism evidence="5 6">
    <name type="scientific">candidate division WWE3 bacterium</name>
    <dbReference type="NCBI Taxonomy" id="2053526"/>
    <lineage>
        <taxon>Bacteria</taxon>
        <taxon>Katanobacteria</taxon>
    </lineage>
</organism>
<dbReference type="Pfam" id="PF03033">
    <property type="entry name" value="Glyco_transf_28"/>
    <property type="match status" value="1"/>
</dbReference>
<dbReference type="PANTHER" id="PTHR21015:SF22">
    <property type="entry name" value="GLYCOSYLTRANSFERASE"/>
    <property type="match status" value="1"/>
</dbReference>
<evidence type="ECO:0000256" key="1">
    <source>
        <dbReference type="ARBA" id="ARBA00022676"/>
    </source>
</evidence>